<evidence type="ECO:0000256" key="1">
    <source>
        <dbReference type="SAM" id="MobiDB-lite"/>
    </source>
</evidence>
<feature type="compositionally biased region" description="Polar residues" evidence="1">
    <location>
        <begin position="27"/>
        <end position="40"/>
    </location>
</feature>
<gene>
    <name evidence="2" type="ORF">METZ01_LOCUS181849</name>
</gene>
<protein>
    <submittedName>
        <fullName evidence="2">Uncharacterized protein</fullName>
    </submittedName>
</protein>
<dbReference type="AlphaFoldDB" id="A0A382CSA4"/>
<accession>A0A382CSA4</accession>
<reference evidence="2" key="1">
    <citation type="submission" date="2018-05" db="EMBL/GenBank/DDBJ databases">
        <authorList>
            <person name="Lanie J.A."/>
            <person name="Ng W.-L."/>
            <person name="Kazmierczak K.M."/>
            <person name="Andrzejewski T.M."/>
            <person name="Davidsen T.M."/>
            <person name="Wayne K.J."/>
            <person name="Tettelin H."/>
            <person name="Glass J.I."/>
            <person name="Rusch D."/>
            <person name="Podicherti R."/>
            <person name="Tsui H.-C.T."/>
            <person name="Winkler M.E."/>
        </authorList>
    </citation>
    <scope>NUCLEOTIDE SEQUENCE</scope>
</reference>
<sequence length="53" mass="5612">QNEGMKKVLMFVLALIAAGSADVEQQGPYSETLSEGSEQGNAVAMSARRSPTR</sequence>
<dbReference type="EMBL" id="UINC01035880">
    <property type="protein sequence ID" value="SVB28995.1"/>
    <property type="molecule type" value="Genomic_DNA"/>
</dbReference>
<feature type="region of interest" description="Disordered" evidence="1">
    <location>
        <begin position="24"/>
        <end position="53"/>
    </location>
</feature>
<organism evidence="2">
    <name type="scientific">marine metagenome</name>
    <dbReference type="NCBI Taxonomy" id="408172"/>
    <lineage>
        <taxon>unclassified sequences</taxon>
        <taxon>metagenomes</taxon>
        <taxon>ecological metagenomes</taxon>
    </lineage>
</organism>
<name>A0A382CSA4_9ZZZZ</name>
<evidence type="ECO:0000313" key="2">
    <source>
        <dbReference type="EMBL" id="SVB28995.1"/>
    </source>
</evidence>
<proteinExistence type="predicted"/>
<feature type="non-terminal residue" evidence="2">
    <location>
        <position position="1"/>
    </location>
</feature>